<accession>A0AAW3SR90</accession>
<organism evidence="1 2">
    <name type="scientific">Pectobacterium aroidearum</name>
    <dbReference type="NCBI Taxonomy" id="1201031"/>
    <lineage>
        <taxon>Bacteria</taxon>
        <taxon>Pseudomonadati</taxon>
        <taxon>Pseudomonadota</taxon>
        <taxon>Gammaproteobacteria</taxon>
        <taxon>Enterobacterales</taxon>
        <taxon>Pectobacteriaceae</taxon>
        <taxon>Pectobacterium</taxon>
    </lineage>
</organism>
<evidence type="ECO:0000313" key="1">
    <source>
        <dbReference type="EMBL" id="MBA5202575.1"/>
    </source>
</evidence>
<sequence>MNWQVKYALENINSYLKRTGSAEHVADDAIRISIHDRPDTLAIISASYEITIEIAKQYHEEFPDLDFLCGYRKECVWTGEAINYLSDAKIGWGNAGTLYSALSDNNVNIASHKDYFFSYRLITQMGVVKSIEREFDRVFNIDLANGRKLRVGMLLEYEPTADAVRTFWEKFGPVDVMWNINPNGDPTNNAIAAGRELGCGVMKWSEFRELILRR</sequence>
<dbReference type="EMBL" id="JACERJ010000001">
    <property type="protein sequence ID" value="MBA5202575.1"/>
    <property type="molecule type" value="Genomic_DNA"/>
</dbReference>
<comment type="caution">
    <text evidence="1">The sequence shown here is derived from an EMBL/GenBank/DDBJ whole genome shotgun (WGS) entry which is preliminary data.</text>
</comment>
<evidence type="ECO:0000313" key="2">
    <source>
        <dbReference type="Proteomes" id="UP000557749"/>
    </source>
</evidence>
<proteinExistence type="predicted"/>
<name>A0AAW3SR90_9GAMM</name>
<dbReference type="RefSeq" id="WP_181844403.1">
    <property type="nucleotide sequence ID" value="NZ_JACERJ010000001.1"/>
</dbReference>
<reference evidence="1 2" key="1">
    <citation type="submission" date="2020-07" db="EMBL/GenBank/DDBJ databases">
        <title>Characterization of Pectobacterium aroidearum strains causing soft rot on Amorphophallus konjac.</title>
        <authorList>
            <person name="Xie H."/>
        </authorList>
    </citation>
    <scope>NUCLEOTIDE SEQUENCE [LARGE SCALE GENOMIC DNA]</scope>
    <source>
        <strain evidence="1 2">MY7</strain>
    </source>
</reference>
<dbReference type="Proteomes" id="UP000557749">
    <property type="component" value="Unassembled WGS sequence"/>
</dbReference>
<dbReference type="AlphaFoldDB" id="A0AAW3SR90"/>
<protein>
    <submittedName>
        <fullName evidence="1">Uncharacterized protein</fullName>
    </submittedName>
</protein>
<gene>
    <name evidence="1" type="ORF">H2Y57_02510</name>
</gene>